<accession>A0A8J7ILD3</accession>
<protein>
    <submittedName>
        <fullName evidence="1">Uncharacterized protein</fullName>
    </submittedName>
</protein>
<proteinExistence type="predicted"/>
<sequence>MRDISADPAFLSGLRALRALSADSGFDVVLTMPDGSMHRPSGAGPARSVPGQVIASSENSAFFRRADVLYAPDLCGEDATPADDLALLTRAIDFLTELERLSAAFFSGPGTDTGTGNSFYNSTGADALSNAV</sequence>
<organism evidence="1 2">
    <name type="scientific">Halocynthiibacter styelae</name>
    <dbReference type="NCBI Taxonomy" id="2761955"/>
    <lineage>
        <taxon>Bacteria</taxon>
        <taxon>Pseudomonadati</taxon>
        <taxon>Pseudomonadota</taxon>
        <taxon>Alphaproteobacteria</taxon>
        <taxon>Rhodobacterales</taxon>
        <taxon>Paracoccaceae</taxon>
        <taxon>Halocynthiibacter</taxon>
    </lineage>
</organism>
<dbReference type="EMBL" id="JADCKQ010000029">
    <property type="protein sequence ID" value="MBI1495563.1"/>
    <property type="molecule type" value="Genomic_DNA"/>
</dbReference>
<dbReference type="Proteomes" id="UP000640583">
    <property type="component" value="Unassembled WGS sequence"/>
</dbReference>
<dbReference type="AlphaFoldDB" id="A0A8J7ILD3"/>
<gene>
    <name evidence="1" type="ORF">H1D41_18165</name>
</gene>
<keyword evidence="2" id="KW-1185">Reference proteome</keyword>
<comment type="caution">
    <text evidence="1">The sequence shown here is derived from an EMBL/GenBank/DDBJ whole genome shotgun (WGS) entry which is preliminary data.</text>
</comment>
<reference evidence="1" key="1">
    <citation type="submission" date="2020-10" db="EMBL/GenBank/DDBJ databases">
        <title>Paenihalocynthiibacter styelae gen. nov., sp. nov., isolated from stalked sea squirt Styela clava.</title>
        <authorList>
            <person name="Kim Y.-O."/>
            <person name="Yoon J.-H."/>
        </authorList>
    </citation>
    <scope>NUCLEOTIDE SEQUENCE</scope>
    <source>
        <strain evidence="1">MYP1-1</strain>
    </source>
</reference>
<dbReference type="RefSeq" id="WP_228850257.1">
    <property type="nucleotide sequence ID" value="NZ_JADCKQ010000029.1"/>
</dbReference>
<evidence type="ECO:0000313" key="1">
    <source>
        <dbReference type="EMBL" id="MBI1495563.1"/>
    </source>
</evidence>
<evidence type="ECO:0000313" key="2">
    <source>
        <dbReference type="Proteomes" id="UP000640583"/>
    </source>
</evidence>
<name>A0A8J7ILD3_9RHOB</name>